<keyword evidence="3" id="KW-1185">Reference proteome</keyword>
<organism evidence="2 3">
    <name type="scientific">Agrobacterium phage Atu_ph07</name>
    <dbReference type="NCBI Taxonomy" id="2024264"/>
    <lineage>
        <taxon>Viruses</taxon>
        <taxon>Duplodnaviria</taxon>
        <taxon>Heunggongvirae</taxon>
        <taxon>Uroviricota</taxon>
        <taxon>Caudoviricetes</taxon>
        <taxon>Polybotosvirus</taxon>
        <taxon>Polybotosvirus Atuph07</taxon>
    </lineage>
</organism>
<name>A0A223W0V7_9CAUD</name>
<dbReference type="KEGG" id="vg:40088662"/>
<dbReference type="Proteomes" id="UP000223025">
    <property type="component" value="Segment"/>
</dbReference>
<evidence type="ECO:0000313" key="2">
    <source>
        <dbReference type="EMBL" id="ASV44748.1"/>
    </source>
</evidence>
<protein>
    <submittedName>
        <fullName evidence="2">Uncharacterized protein</fullName>
    </submittedName>
</protein>
<evidence type="ECO:0000256" key="1">
    <source>
        <dbReference type="SAM" id="Coils"/>
    </source>
</evidence>
<dbReference type="EMBL" id="MF403008">
    <property type="protein sequence ID" value="ASV44748.1"/>
    <property type="molecule type" value="Genomic_DNA"/>
</dbReference>
<evidence type="ECO:0000313" key="3">
    <source>
        <dbReference type="Proteomes" id="UP000223025"/>
    </source>
</evidence>
<keyword evidence="1" id="KW-0175">Coiled coil</keyword>
<sequence>MVKSVIEKARDGHYRSHRGVPARPLEPMKPSFNNVENIAYYEKIMKQYHKDVEQFQDDLSKYNEACQNLEDNFRHDIEEEFGMTNHPKRDIIFRLAMDRGRFSGKDIVYYAYKELMELL</sequence>
<dbReference type="OrthoDB" id="29072at10239"/>
<proteinExistence type="predicted"/>
<dbReference type="RefSeq" id="YP_009612324.1">
    <property type="nucleotide sequence ID" value="NC_042013.1"/>
</dbReference>
<feature type="coiled-coil region" evidence="1">
    <location>
        <begin position="45"/>
        <end position="72"/>
    </location>
</feature>
<accession>A0A223W0V7</accession>
<dbReference type="GeneID" id="40088662"/>
<reference evidence="2 3" key="1">
    <citation type="submission" date="2017-06" db="EMBL/GenBank/DDBJ databases">
        <authorList>
            <person name="Kim H.J."/>
            <person name="Triplett B.A."/>
        </authorList>
    </citation>
    <scope>NUCLEOTIDE SEQUENCE [LARGE SCALE GENOMIC DNA]</scope>
</reference>